<evidence type="ECO:0000256" key="1">
    <source>
        <dbReference type="ARBA" id="ARBA00007528"/>
    </source>
</evidence>
<name>W2WEX4_PHYNI</name>
<accession>W2WEX4</accession>
<keyword evidence="2" id="KW-0732">Signal</keyword>
<dbReference type="Gene3D" id="3.20.20.80">
    <property type="entry name" value="Glycosidases"/>
    <property type="match status" value="1"/>
</dbReference>
<sequence length="326" mass="37077">MARQYEMQRLHRRRLNLDALEEALHAVLVTATSIRYLYGNENNLQVENGADGTTTAPCVKAFLRDIRSYAASCSAAVRQVPMGLDIADIPPRWQWISYYDCAVDNDENSRAEWMGFNPYVECDPATHTKYSQSSGLKTLMDEYAEVKYARPLMFGEFGCNKGENTIDGYENQREFYDEYDTDIALMRAKWMNEEPEMTAEIVGGNVFEFTTEIANLVDKSALVKPADAGKYGVGYIQPDDCDHDTTPCEFTPYPTTSRRRTLRPRSRPSRTTATLRLELRSFPAPSPCPRTSRRCQMWKFSSAPRCSLCARASQPTRTSTFHPDPN</sequence>
<dbReference type="OrthoDB" id="421038at2759"/>
<dbReference type="PANTHER" id="PTHR31468:SF2">
    <property type="entry name" value="1,3-BETA-GLUCANOSYLTRANSFERASE GAS1"/>
    <property type="match status" value="1"/>
</dbReference>
<protein>
    <recommendedName>
        <fullName evidence="7">Glycoside hydrolase family 5 domain-containing protein</fullName>
    </recommendedName>
</protein>
<organism evidence="5 6">
    <name type="scientific">Phytophthora nicotianae CJ01A1</name>
    <dbReference type="NCBI Taxonomy" id="1317063"/>
    <lineage>
        <taxon>Eukaryota</taxon>
        <taxon>Sar</taxon>
        <taxon>Stramenopiles</taxon>
        <taxon>Oomycota</taxon>
        <taxon>Peronosporomycetes</taxon>
        <taxon>Peronosporales</taxon>
        <taxon>Peronosporaceae</taxon>
        <taxon>Phytophthora</taxon>
    </lineage>
</organism>
<dbReference type="Proteomes" id="UP000018958">
    <property type="component" value="Unassembled WGS sequence"/>
</dbReference>
<dbReference type="InterPro" id="IPR004886">
    <property type="entry name" value="Glucanosyltransferase"/>
</dbReference>
<keyword evidence="3" id="KW-1015">Disulfide bond</keyword>
<evidence type="ECO:0000256" key="2">
    <source>
        <dbReference type="ARBA" id="ARBA00022729"/>
    </source>
</evidence>
<dbReference type="GO" id="GO:0005886">
    <property type="term" value="C:plasma membrane"/>
    <property type="evidence" value="ECO:0007669"/>
    <property type="project" value="TreeGrafter"/>
</dbReference>
<proteinExistence type="inferred from homology"/>
<comment type="caution">
    <text evidence="5">The sequence shown here is derived from an EMBL/GenBank/DDBJ whole genome shotgun (WGS) entry which is preliminary data.</text>
</comment>
<dbReference type="PANTHER" id="PTHR31468">
    <property type="entry name" value="1,3-BETA-GLUCANOSYLTRANSFERASE GAS1"/>
    <property type="match status" value="1"/>
</dbReference>
<comment type="similarity">
    <text evidence="1">Belongs to the glycosyl hydrolase 72 family.</text>
</comment>
<evidence type="ECO:0000256" key="4">
    <source>
        <dbReference type="ARBA" id="ARBA00023180"/>
    </source>
</evidence>
<evidence type="ECO:0000313" key="5">
    <source>
        <dbReference type="EMBL" id="ETP08922.1"/>
    </source>
</evidence>
<dbReference type="GO" id="GO:0034411">
    <property type="term" value="P:cell wall (1-&gt;3)-beta-D-glucan biosynthetic process"/>
    <property type="evidence" value="ECO:0007669"/>
    <property type="project" value="TreeGrafter"/>
</dbReference>
<evidence type="ECO:0000313" key="6">
    <source>
        <dbReference type="Proteomes" id="UP000018958"/>
    </source>
</evidence>
<dbReference type="EMBL" id="ANIX01003056">
    <property type="protein sequence ID" value="ETP08922.1"/>
    <property type="molecule type" value="Genomic_DNA"/>
</dbReference>
<dbReference type="GO" id="GO:0042124">
    <property type="term" value="F:1,3-beta-glucanosyltransferase activity"/>
    <property type="evidence" value="ECO:0007669"/>
    <property type="project" value="TreeGrafter"/>
</dbReference>
<dbReference type="SUPFAM" id="SSF51445">
    <property type="entry name" value="(Trans)glycosidases"/>
    <property type="match status" value="1"/>
</dbReference>
<keyword evidence="4" id="KW-0325">Glycoprotein</keyword>
<dbReference type="AlphaFoldDB" id="W2WEX4"/>
<gene>
    <name evidence="5" type="ORF">F441_15166</name>
</gene>
<evidence type="ECO:0008006" key="7">
    <source>
        <dbReference type="Google" id="ProtNLM"/>
    </source>
</evidence>
<reference evidence="5 6" key="1">
    <citation type="submission" date="2013-11" db="EMBL/GenBank/DDBJ databases">
        <title>The Genome Sequence of Phytophthora parasitica CJ01A1.</title>
        <authorList>
            <consortium name="The Broad Institute Genomics Platform"/>
            <person name="Russ C."/>
            <person name="Tyler B."/>
            <person name="Panabieres F."/>
            <person name="Shan W."/>
            <person name="Tripathy S."/>
            <person name="Grunwald N."/>
            <person name="Machado M."/>
            <person name="Johnson C.S."/>
            <person name="Walker B."/>
            <person name="Young S.K."/>
            <person name="Zeng Q."/>
            <person name="Gargeya S."/>
            <person name="Fitzgerald M."/>
            <person name="Haas B."/>
            <person name="Abouelleil A."/>
            <person name="Allen A.W."/>
            <person name="Alvarado L."/>
            <person name="Arachchi H.M."/>
            <person name="Berlin A.M."/>
            <person name="Chapman S.B."/>
            <person name="Gainer-Dewar J."/>
            <person name="Goldberg J."/>
            <person name="Griggs A."/>
            <person name="Gujja S."/>
            <person name="Hansen M."/>
            <person name="Howarth C."/>
            <person name="Imamovic A."/>
            <person name="Ireland A."/>
            <person name="Larimer J."/>
            <person name="McCowan C."/>
            <person name="Murphy C."/>
            <person name="Pearson M."/>
            <person name="Poon T.W."/>
            <person name="Priest M."/>
            <person name="Roberts A."/>
            <person name="Saif S."/>
            <person name="Shea T."/>
            <person name="Sisk P."/>
            <person name="Sykes S."/>
            <person name="Wortman J."/>
            <person name="Nusbaum C."/>
            <person name="Birren B."/>
        </authorList>
    </citation>
    <scope>NUCLEOTIDE SEQUENCE [LARGE SCALE GENOMIC DNA]</scope>
    <source>
        <strain evidence="5 6">CJ01A1</strain>
    </source>
</reference>
<dbReference type="InterPro" id="IPR017853">
    <property type="entry name" value="GH"/>
</dbReference>
<dbReference type="Pfam" id="PF03198">
    <property type="entry name" value="Glyco_hydro_72"/>
    <property type="match status" value="1"/>
</dbReference>
<evidence type="ECO:0000256" key="3">
    <source>
        <dbReference type="ARBA" id="ARBA00023157"/>
    </source>
</evidence>